<dbReference type="Proteomes" id="UP000091820">
    <property type="component" value="Unassembled WGS sequence"/>
</dbReference>
<evidence type="ECO:0000313" key="3">
    <source>
        <dbReference type="Proteomes" id="UP000091820"/>
    </source>
</evidence>
<keyword evidence="3" id="KW-1185">Reference proteome</keyword>
<name>A0A1A9WUX3_9MUSC</name>
<keyword evidence="1" id="KW-0472">Membrane</keyword>
<reference evidence="2" key="2">
    <citation type="submission" date="2020-05" db="UniProtKB">
        <authorList>
            <consortium name="EnsemblMetazoa"/>
        </authorList>
    </citation>
    <scope>IDENTIFICATION</scope>
    <source>
        <strain evidence="2">IAEA</strain>
    </source>
</reference>
<keyword evidence="1" id="KW-0812">Transmembrane</keyword>
<proteinExistence type="predicted"/>
<reference evidence="3" key="1">
    <citation type="submission" date="2014-03" db="EMBL/GenBank/DDBJ databases">
        <authorList>
            <person name="Aksoy S."/>
            <person name="Warren W."/>
            <person name="Wilson R.K."/>
        </authorList>
    </citation>
    <scope>NUCLEOTIDE SEQUENCE [LARGE SCALE GENOMIC DNA]</scope>
    <source>
        <strain evidence="3">IAEA</strain>
    </source>
</reference>
<keyword evidence="1" id="KW-1133">Transmembrane helix</keyword>
<sequence length="274" mass="30483">MFVNTAYNLFNLLAQNVNIKRQTSTFLYAGANDAAAVGARPGMRMPFNCLPDYDDFGGYLHNGIDIARVFNLHRSVCCLVEKVLSSCRCDLMRILGTVAYTTYLNLSKNLAIAYNLSTIPLQYWTIIVFLFYILIAWGIGVGMYGGGGWAELSNSTEAYFCAALKYMYTTLILTSAPPKTQYFCCLSGIGRILGVIFMLLDESIPRLLILFKSLLESLGRSAEAYLDPLVHNCCQKCTGVQNSTYTFTSKRRGIRIEIVILLVCVRVAPLVTQT</sequence>
<feature type="transmembrane region" description="Helical" evidence="1">
    <location>
        <begin position="123"/>
        <end position="145"/>
    </location>
</feature>
<evidence type="ECO:0000256" key="1">
    <source>
        <dbReference type="SAM" id="Phobius"/>
    </source>
</evidence>
<accession>A0A1A9WUX3</accession>
<dbReference type="AlphaFoldDB" id="A0A1A9WUX3"/>
<protein>
    <submittedName>
        <fullName evidence="2">Uncharacterized protein</fullName>
    </submittedName>
</protein>
<organism evidence="2 3">
    <name type="scientific">Glossina brevipalpis</name>
    <dbReference type="NCBI Taxonomy" id="37001"/>
    <lineage>
        <taxon>Eukaryota</taxon>
        <taxon>Metazoa</taxon>
        <taxon>Ecdysozoa</taxon>
        <taxon>Arthropoda</taxon>
        <taxon>Hexapoda</taxon>
        <taxon>Insecta</taxon>
        <taxon>Pterygota</taxon>
        <taxon>Neoptera</taxon>
        <taxon>Endopterygota</taxon>
        <taxon>Diptera</taxon>
        <taxon>Brachycera</taxon>
        <taxon>Muscomorpha</taxon>
        <taxon>Hippoboscoidea</taxon>
        <taxon>Glossinidae</taxon>
        <taxon>Glossina</taxon>
    </lineage>
</organism>
<dbReference type="EnsemblMetazoa" id="GBRI033374-RA">
    <property type="protein sequence ID" value="GBRI033374-PA"/>
    <property type="gene ID" value="GBRI033374"/>
</dbReference>
<evidence type="ECO:0000313" key="2">
    <source>
        <dbReference type="EnsemblMetazoa" id="GBRI033374-PA"/>
    </source>
</evidence>
<dbReference type="VEuPathDB" id="VectorBase:GBRI033374"/>